<proteinExistence type="predicted"/>
<evidence type="ECO:0008006" key="3">
    <source>
        <dbReference type="Google" id="ProtNLM"/>
    </source>
</evidence>
<reference evidence="1" key="1">
    <citation type="submission" date="2022-09" db="EMBL/GenBank/DDBJ databases">
        <title>Tahibacter sp. nov., isolated from a fresh water.</title>
        <authorList>
            <person name="Baek J.H."/>
            <person name="Lee J.K."/>
            <person name="Kim J.M."/>
            <person name="Jeon C.O."/>
        </authorList>
    </citation>
    <scope>NUCLEOTIDE SEQUENCE</scope>
    <source>
        <strain evidence="1">W38</strain>
    </source>
</reference>
<gene>
    <name evidence="1" type="ORF">N4264_17755</name>
</gene>
<dbReference type="EMBL" id="CP104694">
    <property type="protein sequence ID" value="UXI66584.1"/>
    <property type="molecule type" value="Genomic_DNA"/>
</dbReference>
<dbReference type="Proteomes" id="UP001064632">
    <property type="component" value="Chromosome"/>
</dbReference>
<accession>A0ABY6B9Q3</accession>
<keyword evidence="2" id="KW-1185">Reference proteome</keyword>
<name>A0ABY6B9Q3_9GAMM</name>
<organism evidence="1 2">
    <name type="scientific">Tahibacter amnicola</name>
    <dbReference type="NCBI Taxonomy" id="2976241"/>
    <lineage>
        <taxon>Bacteria</taxon>
        <taxon>Pseudomonadati</taxon>
        <taxon>Pseudomonadota</taxon>
        <taxon>Gammaproteobacteria</taxon>
        <taxon>Lysobacterales</taxon>
        <taxon>Rhodanobacteraceae</taxon>
        <taxon>Tahibacter</taxon>
    </lineage>
</organism>
<evidence type="ECO:0000313" key="2">
    <source>
        <dbReference type="Proteomes" id="UP001064632"/>
    </source>
</evidence>
<protein>
    <recommendedName>
        <fullName evidence="3">Tetratricopeptide repeat protein</fullName>
    </recommendedName>
</protein>
<evidence type="ECO:0000313" key="1">
    <source>
        <dbReference type="EMBL" id="UXI66584.1"/>
    </source>
</evidence>
<dbReference type="RefSeq" id="WP_261693568.1">
    <property type="nucleotide sequence ID" value="NZ_CP104694.1"/>
</dbReference>
<sequence length="67" mass="7247">MPTEIDTLYAYLGALENAAEAIDQARRIRPDIGLDHAMSQLRAMVARGGMEMQRLLEATEAAMPSGG</sequence>